<feature type="region of interest" description="Disordered" evidence="1">
    <location>
        <begin position="90"/>
        <end position="114"/>
    </location>
</feature>
<evidence type="ECO:0000313" key="2">
    <source>
        <dbReference type="EMBL" id="MCE5166882.1"/>
    </source>
</evidence>
<reference evidence="2 3" key="1">
    <citation type="journal article" date="2021" name="BMC Genomics">
        <title>Datura genome reveals duplications of psychoactive alkaloid biosynthetic genes and high mutation rate following tissue culture.</title>
        <authorList>
            <person name="Rajewski A."/>
            <person name="Carter-House D."/>
            <person name="Stajich J."/>
            <person name="Litt A."/>
        </authorList>
    </citation>
    <scope>NUCLEOTIDE SEQUENCE [LARGE SCALE GENOMIC DNA]</scope>
    <source>
        <strain evidence="2">AR-01</strain>
    </source>
</reference>
<gene>
    <name evidence="2" type="ORF">HAX54_028653</name>
</gene>
<evidence type="ECO:0000313" key="3">
    <source>
        <dbReference type="Proteomes" id="UP000823775"/>
    </source>
</evidence>
<name>A0ABS8Y8V6_DATST</name>
<evidence type="ECO:0000256" key="1">
    <source>
        <dbReference type="SAM" id="MobiDB-lite"/>
    </source>
</evidence>
<sequence length="114" mass="12739">MITLDEEYYMRGTIMPVGSTKAVVATSSVAHFIMVQLRTPRFVVTTIISKKLEYNSKAVPWDYLAEAKTKIINTATDHGMTRPGRCYVPDNLNKPAPGREHNQKRNVTEAEVAG</sequence>
<accession>A0ABS8Y8V6</accession>
<feature type="compositionally biased region" description="Basic and acidic residues" evidence="1">
    <location>
        <begin position="97"/>
        <end position="108"/>
    </location>
</feature>
<feature type="non-terminal residue" evidence="2">
    <location>
        <position position="114"/>
    </location>
</feature>
<keyword evidence="3" id="KW-1185">Reference proteome</keyword>
<comment type="caution">
    <text evidence="2">The sequence shown here is derived from an EMBL/GenBank/DDBJ whole genome shotgun (WGS) entry which is preliminary data.</text>
</comment>
<organism evidence="2 3">
    <name type="scientific">Datura stramonium</name>
    <name type="common">Jimsonweed</name>
    <name type="synonym">Common thornapple</name>
    <dbReference type="NCBI Taxonomy" id="4076"/>
    <lineage>
        <taxon>Eukaryota</taxon>
        <taxon>Viridiplantae</taxon>
        <taxon>Streptophyta</taxon>
        <taxon>Embryophyta</taxon>
        <taxon>Tracheophyta</taxon>
        <taxon>Spermatophyta</taxon>
        <taxon>Magnoliopsida</taxon>
        <taxon>eudicotyledons</taxon>
        <taxon>Gunneridae</taxon>
        <taxon>Pentapetalae</taxon>
        <taxon>asterids</taxon>
        <taxon>lamiids</taxon>
        <taxon>Solanales</taxon>
        <taxon>Solanaceae</taxon>
        <taxon>Solanoideae</taxon>
        <taxon>Datureae</taxon>
        <taxon>Datura</taxon>
    </lineage>
</organism>
<dbReference type="Proteomes" id="UP000823775">
    <property type="component" value="Unassembled WGS sequence"/>
</dbReference>
<proteinExistence type="predicted"/>
<protein>
    <submittedName>
        <fullName evidence="2">Uncharacterized protein</fullName>
    </submittedName>
</protein>
<dbReference type="EMBL" id="JACEIK010035209">
    <property type="protein sequence ID" value="MCE5166882.1"/>
    <property type="molecule type" value="Genomic_DNA"/>
</dbReference>